<dbReference type="Proteomes" id="UP000826195">
    <property type="component" value="Unassembled WGS sequence"/>
</dbReference>
<proteinExistence type="predicted"/>
<accession>A0AAV7J032</accession>
<evidence type="ECO:0000313" key="1">
    <source>
        <dbReference type="EMBL" id="KAH0561763.1"/>
    </source>
</evidence>
<dbReference type="EMBL" id="JAHXZJ010000374">
    <property type="protein sequence ID" value="KAH0561763.1"/>
    <property type="molecule type" value="Genomic_DNA"/>
</dbReference>
<protein>
    <submittedName>
        <fullName evidence="1">Uncharacterized protein</fullName>
    </submittedName>
</protein>
<evidence type="ECO:0000313" key="2">
    <source>
        <dbReference type="Proteomes" id="UP000826195"/>
    </source>
</evidence>
<comment type="caution">
    <text evidence="1">The sequence shown here is derived from an EMBL/GenBank/DDBJ whole genome shotgun (WGS) entry which is preliminary data.</text>
</comment>
<keyword evidence="2" id="KW-1185">Reference proteome</keyword>
<organism evidence="1 2">
    <name type="scientific">Cotesia glomerata</name>
    <name type="common">Lepidopteran parasitic wasp</name>
    <name type="synonym">Apanteles glomeratus</name>
    <dbReference type="NCBI Taxonomy" id="32391"/>
    <lineage>
        <taxon>Eukaryota</taxon>
        <taxon>Metazoa</taxon>
        <taxon>Ecdysozoa</taxon>
        <taxon>Arthropoda</taxon>
        <taxon>Hexapoda</taxon>
        <taxon>Insecta</taxon>
        <taxon>Pterygota</taxon>
        <taxon>Neoptera</taxon>
        <taxon>Endopterygota</taxon>
        <taxon>Hymenoptera</taxon>
        <taxon>Apocrita</taxon>
        <taxon>Ichneumonoidea</taxon>
        <taxon>Braconidae</taxon>
        <taxon>Microgastrinae</taxon>
        <taxon>Cotesia</taxon>
    </lineage>
</organism>
<dbReference type="AlphaFoldDB" id="A0AAV7J032"/>
<gene>
    <name evidence="1" type="ORF">KQX54_019324</name>
</gene>
<reference evidence="1 2" key="1">
    <citation type="journal article" date="2021" name="J. Hered.">
        <title>A chromosome-level genome assembly of the parasitoid wasp, Cotesia glomerata (Hymenoptera: Braconidae).</title>
        <authorList>
            <person name="Pinto B.J."/>
            <person name="Weis J.J."/>
            <person name="Gamble T."/>
            <person name="Ode P.J."/>
            <person name="Paul R."/>
            <person name="Zaspel J.M."/>
        </authorList>
    </citation>
    <scope>NUCLEOTIDE SEQUENCE [LARGE SCALE GENOMIC DNA]</scope>
    <source>
        <strain evidence="1">CgM1</strain>
    </source>
</reference>
<sequence length="82" mass="9357">MNEQVDYKFQGRIKLRGDFGLLTLKHEVSPQLSAPNSASSTPASFAIRCGFELSYKHFRDPETGVQDPKLFRILPTHLHQTR</sequence>
<name>A0AAV7J032_COTGL</name>